<keyword evidence="1" id="KW-0732">Signal</keyword>
<feature type="chain" id="PRO_5045853472" description="Outer membrane protein beta-barrel domain-containing protein" evidence="1">
    <location>
        <begin position="20"/>
        <end position="209"/>
    </location>
</feature>
<feature type="signal peptide" evidence="1">
    <location>
        <begin position="1"/>
        <end position="19"/>
    </location>
</feature>
<evidence type="ECO:0008006" key="4">
    <source>
        <dbReference type="Google" id="ProtNLM"/>
    </source>
</evidence>
<keyword evidence="3" id="KW-1185">Reference proteome</keyword>
<dbReference type="RefSeq" id="WP_161820365.1">
    <property type="nucleotide sequence ID" value="NZ_JAACJS010000015.1"/>
</dbReference>
<evidence type="ECO:0000256" key="1">
    <source>
        <dbReference type="SAM" id="SignalP"/>
    </source>
</evidence>
<protein>
    <recommendedName>
        <fullName evidence="4">Outer membrane protein beta-barrel domain-containing protein</fullName>
    </recommendedName>
</protein>
<evidence type="ECO:0000313" key="2">
    <source>
        <dbReference type="EMBL" id="NCI52108.1"/>
    </source>
</evidence>
<accession>A0ABX0A1D1</accession>
<organism evidence="2 3">
    <name type="scientific">Sediminibacterium roseum</name>
    <dbReference type="NCBI Taxonomy" id="1978412"/>
    <lineage>
        <taxon>Bacteria</taxon>
        <taxon>Pseudomonadati</taxon>
        <taxon>Bacteroidota</taxon>
        <taxon>Chitinophagia</taxon>
        <taxon>Chitinophagales</taxon>
        <taxon>Chitinophagaceae</taxon>
        <taxon>Sediminibacterium</taxon>
    </lineage>
</organism>
<dbReference type="Proteomes" id="UP000753802">
    <property type="component" value="Unassembled WGS sequence"/>
</dbReference>
<name>A0ABX0A1D1_9BACT</name>
<gene>
    <name evidence="2" type="ORF">GWC95_19440</name>
</gene>
<sequence length="209" mass="23487">MQRILVVACCLLLSLCSFSQRIGFNQNIGLGATQVHVNDSRMLLDTLRSDYSVRVRTFGLVYVARFDIAGGKDVALSLSSPMMLGYSTTNKYRSVETHPQRKDTIENVHSAHIAFEIPFMADLNVGLRSAGDESRRGFGFFAGIGYVYSYTKIKLASGMIPFDRWEPMLRAGIRMGTNWEKRWSIVFNLRGRLEGGATKTYGLQLLKEL</sequence>
<dbReference type="EMBL" id="JAACJS010000015">
    <property type="protein sequence ID" value="NCI52108.1"/>
    <property type="molecule type" value="Genomic_DNA"/>
</dbReference>
<reference evidence="2 3" key="1">
    <citation type="submission" date="2020-01" db="EMBL/GenBank/DDBJ databases">
        <title>Genome analysis.</title>
        <authorList>
            <person name="Wu S."/>
            <person name="Wang G."/>
        </authorList>
    </citation>
    <scope>NUCLEOTIDE SEQUENCE [LARGE SCALE GENOMIC DNA]</scope>
    <source>
        <strain evidence="2 3">SYL130</strain>
    </source>
</reference>
<comment type="caution">
    <text evidence="2">The sequence shown here is derived from an EMBL/GenBank/DDBJ whole genome shotgun (WGS) entry which is preliminary data.</text>
</comment>
<evidence type="ECO:0000313" key="3">
    <source>
        <dbReference type="Proteomes" id="UP000753802"/>
    </source>
</evidence>
<proteinExistence type="predicted"/>